<evidence type="ECO:0000259" key="12">
    <source>
        <dbReference type="Pfam" id="PF00852"/>
    </source>
</evidence>
<dbReference type="PANTHER" id="PTHR11929">
    <property type="entry name" value="ALPHA- 1,3 -FUCOSYLTRANSFERASE"/>
    <property type="match status" value="1"/>
</dbReference>
<evidence type="ECO:0000256" key="5">
    <source>
        <dbReference type="ARBA" id="ARBA00022679"/>
    </source>
</evidence>
<evidence type="ECO:0000313" key="14">
    <source>
        <dbReference type="EMBL" id="CAF0891452.1"/>
    </source>
</evidence>
<reference evidence="14" key="1">
    <citation type="submission" date="2021-02" db="EMBL/GenBank/DDBJ databases">
        <authorList>
            <person name="Nowell W R."/>
        </authorList>
    </citation>
    <scope>NUCLEOTIDE SEQUENCE</scope>
</reference>
<dbReference type="InterPro" id="IPR038577">
    <property type="entry name" value="GT10-like_C_sf"/>
</dbReference>
<dbReference type="Gene3D" id="3.40.50.11660">
    <property type="entry name" value="Glycosyl transferase family 10, C-terminal domain"/>
    <property type="match status" value="1"/>
</dbReference>
<dbReference type="EMBL" id="CAJNOR010000362">
    <property type="protein sequence ID" value="CAF0891452.1"/>
    <property type="molecule type" value="Genomic_DNA"/>
</dbReference>
<keyword evidence="9" id="KW-0472">Membrane</keyword>
<dbReference type="InterPro" id="IPR055270">
    <property type="entry name" value="Glyco_tran_10_C"/>
</dbReference>
<feature type="domain" description="Fucosyltransferase C-terminal" evidence="12">
    <location>
        <begin position="284"/>
        <end position="465"/>
    </location>
</feature>
<keyword evidence="6 11" id="KW-0812">Transmembrane</keyword>
<name>A0A813Z070_ADIRI</name>
<dbReference type="PANTHER" id="PTHR11929:SF226">
    <property type="entry name" value="ATP-DEPENDENT DNA HELICASE-RELATED"/>
    <property type="match status" value="1"/>
</dbReference>
<dbReference type="AlphaFoldDB" id="A0A813Z070"/>
<dbReference type="InterPro" id="IPR031481">
    <property type="entry name" value="Glyco_tran_10_N"/>
</dbReference>
<dbReference type="UniPathway" id="UPA00378"/>
<dbReference type="EC" id="2.4.1.-" evidence="11"/>
<comment type="subcellular location">
    <subcellularLocation>
        <location evidence="11">Golgi apparatus</location>
        <location evidence="11">Golgi stack membrane</location>
        <topology evidence="11">Single-pass type II membrane protein</topology>
    </subcellularLocation>
    <subcellularLocation>
        <location evidence="1">Membrane</location>
        <topology evidence="1">Single-pass membrane protein</topology>
    </subcellularLocation>
</comment>
<evidence type="ECO:0000256" key="10">
    <source>
        <dbReference type="ARBA" id="ARBA00023180"/>
    </source>
</evidence>
<keyword evidence="5 11" id="KW-0808">Transferase</keyword>
<keyword evidence="10" id="KW-0325">Glycoprotein</keyword>
<proteinExistence type="inferred from homology"/>
<evidence type="ECO:0000256" key="9">
    <source>
        <dbReference type="ARBA" id="ARBA00023136"/>
    </source>
</evidence>
<feature type="domain" description="Fucosyltransferase N-terminal" evidence="13">
    <location>
        <begin position="144"/>
        <end position="228"/>
    </location>
</feature>
<evidence type="ECO:0000256" key="4">
    <source>
        <dbReference type="ARBA" id="ARBA00022676"/>
    </source>
</evidence>
<evidence type="ECO:0000313" key="15">
    <source>
        <dbReference type="Proteomes" id="UP000663828"/>
    </source>
</evidence>
<dbReference type="GO" id="GO:0032580">
    <property type="term" value="C:Golgi cisterna membrane"/>
    <property type="evidence" value="ECO:0007669"/>
    <property type="project" value="UniProtKB-SubCell"/>
</dbReference>
<dbReference type="GO" id="GO:0046920">
    <property type="term" value="F:alpha-(1-&gt;3)-fucosyltransferase activity"/>
    <property type="evidence" value="ECO:0007669"/>
    <property type="project" value="TreeGrafter"/>
</dbReference>
<dbReference type="InterPro" id="IPR001503">
    <property type="entry name" value="Glyco_trans_10"/>
</dbReference>
<evidence type="ECO:0000256" key="11">
    <source>
        <dbReference type="RuleBase" id="RU003832"/>
    </source>
</evidence>
<organism evidence="14 15">
    <name type="scientific">Adineta ricciae</name>
    <name type="common">Rotifer</name>
    <dbReference type="NCBI Taxonomy" id="249248"/>
    <lineage>
        <taxon>Eukaryota</taxon>
        <taxon>Metazoa</taxon>
        <taxon>Spiralia</taxon>
        <taxon>Gnathifera</taxon>
        <taxon>Rotifera</taxon>
        <taxon>Eurotatoria</taxon>
        <taxon>Bdelloidea</taxon>
        <taxon>Adinetida</taxon>
        <taxon>Adinetidae</taxon>
        <taxon>Adineta</taxon>
    </lineage>
</organism>
<dbReference type="Pfam" id="PF00852">
    <property type="entry name" value="Glyco_transf_10"/>
    <property type="match status" value="1"/>
</dbReference>
<dbReference type="SUPFAM" id="SSF53756">
    <property type="entry name" value="UDP-Glycosyltransferase/glycogen phosphorylase"/>
    <property type="match status" value="1"/>
</dbReference>
<keyword evidence="8" id="KW-1133">Transmembrane helix</keyword>
<protein>
    <recommendedName>
        <fullName evidence="11">Fucosyltransferase</fullName>
        <ecNumber evidence="11">2.4.1.-</ecNumber>
    </recommendedName>
</protein>
<evidence type="ECO:0000256" key="1">
    <source>
        <dbReference type="ARBA" id="ARBA00004167"/>
    </source>
</evidence>
<keyword evidence="4 11" id="KW-0328">Glycosyltransferase</keyword>
<comment type="similarity">
    <text evidence="3 11">Belongs to the glycosyltransferase 10 family.</text>
</comment>
<dbReference type="Pfam" id="PF17039">
    <property type="entry name" value="Glyco_tran_10_N"/>
    <property type="match status" value="1"/>
</dbReference>
<evidence type="ECO:0000256" key="6">
    <source>
        <dbReference type="ARBA" id="ARBA00022692"/>
    </source>
</evidence>
<dbReference type="Proteomes" id="UP000663828">
    <property type="component" value="Unassembled WGS sequence"/>
</dbReference>
<evidence type="ECO:0000259" key="13">
    <source>
        <dbReference type="Pfam" id="PF17039"/>
    </source>
</evidence>
<keyword evidence="7" id="KW-0735">Signal-anchor</keyword>
<accession>A0A813Z070</accession>
<evidence type="ECO:0000256" key="8">
    <source>
        <dbReference type="ARBA" id="ARBA00022989"/>
    </source>
</evidence>
<gene>
    <name evidence="14" type="ORF">XAT740_LOCUS7531</name>
</gene>
<evidence type="ECO:0000256" key="3">
    <source>
        <dbReference type="ARBA" id="ARBA00008919"/>
    </source>
</evidence>
<sequence>MYLRISRVRFVIVRACLLLIIFLLLLEFRLTFKTPSISSIKNPIEIAFWRKLHNLDKLLTDKQKIEQIELLDRQRKRNDLNWTNIFYHVYHKKTNKLYEKDMKNIEKSRWVETESSTLQNTYEIYEETPVFQQPKFCSSTQIFHRECPYKNCHWKCKNPSTNHENHRRASIFHHVDINKDDMHTKLKVRSPYDIWILWIDEANRQLKHLNDYHFNWTLSFRQDSEVSIGAYGLLVPDDSNDILHSTNMSDLILSSDFLYILTNRSVIITDFVLENHILTNFRYRSKHALWFVSNCEPKARLNYYKQLQYYFPVRAFGLCIDGNDEAKCQKNDRCEFDQSRLALFYLAFESQTCTDYVTEKFWRALYYGMIPIVFGPNKQSYLDLGIPKSAFIHVDDFQSAKHLGEYLHEVSNDYFLYREYFQWINQYQIFYQTYDLEPIRMCELCMRLNMQNSKEHRFYRDIHQWHRAGC</sequence>
<comment type="pathway">
    <text evidence="2">Protein modification; protein glycosylation.</text>
</comment>
<evidence type="ECO:0000256" key="2">
    <source>
        <dbReference type="ARBA" id="ARBA00004922"/>
    </source>
</evidence>
<comment type="caution">
    <text evidence="14">The sequence shown here is derived from an EMBL/GenBank/DDBJ whole genome shotgun (WGS) entry which is preliminary data.</text>
</comment>
<keyword evidence="11" id="KW-0333">Golgi apparatus</keyword>
<keyword evidence="15" id="KW-1185">Reference proteome</keyword>
<evidence type="ECO:0000256" key="7">
    <source>
        <dbReference type="ARBA" id="ARBA00022968"/>
    </source>
</evidence>